<evidence type="ECO:0000313" key="5">
    <source>
        <dbReference type="Proteomes" id="UP000256486"/>
    </source>
</evidence>
<dbReference type="SUPFAM" id="SSF53756">
    <property type="entry name" value="UDP-Glycosyltransferase/glycogen phosphorylase"/>
    <property type="match status" value="1"/>
</dbReference>
<dbReference type="PANTHER" id="PTHR12526:SF630">
    <property type="entry name" value="GLYCOSYLTRANSFERASE"/>
    <property type="match status" value="1"/>
</dbReference>
<feature type="domain" description="Glycosyltransferase subfamily 4-like N-terminal" evidence="3">
    <location>
        <begin position="13"/>
        <end position="149"/>
    </location>
</feature>
<dbReference type="RefSeq" id="WP_116413744.1">
    <property type="nucleotide sequence ID" value="NZ_NBWZ01000001.1"/>
</dbReference>
<dbReference type="Pfam" id="PF13692">
    <property type="entry name" value="Glyco_trans_1_4"/>
    <property type="match status" value="1"/>
</dbReference>
<protein>
    <recommendedName>
        <fullName evidence="3">Glycosyltransferase subfamily 4-like N-terminal domain-containing protein</fullName>
    </recommendedName>
</protein>
<dbReference type="EMBL" id="NBWZ01000001">
    <property type="protein sequence ID" value="RFA08334.1"/>
    <property type="molecule type" value="Genomic_DNA"/>
</dbReference>
<evidence type="ECO:0000256" key="1">
    <source>
        <dbReference type="ARBA" id="ARBA00022676"/>
    </source>
</evidence>
<reference evidence="4 5" key="1">
    <citation type="submission" date="2017-04" db="EMBL/GenBank/DDBJ databases">
        <title>Comparative genome analysis of Subtercola boreus.</title>
        <authorList>
            <person name="Cho Y.-J."/>
            <person name="Cho A."/>
            <person name="Kim O.-S."/>
            <person name="Lee J.-I."/>
        </authorList>
    </citation>
    <scope>NUCLEOTIDE SEQUENCE [LARGE SCALE GENOMIC DNA]</scope>
    <source>
        <strain evidence="4 5">K300</strain>
    </source>
</reference>
<dbReference type="PANTHER" id="PTHR12526">
    <property type="entry name" value="GLYCOSYLTRANSFERASE"/>
    <property type="match status" value="1"/>
</dbReference>
<keyword evidence="1" id="KW-0328">Glycosyltransferase</keyword>
<keyword evidence="5" id="KW-1185">Reference proteome</keyword>
<organism evidence="4 5">
    <name type="scientific">Subtercola boreus</name>
    <dbReference type="NCBI Taxonomy" id="120213"/>
    <lineage>
        <taxon>Bacteria</taxon>
        <taxon>Bacillati</taxon>
        <taxon>Actinomycetota</taxon>
        <taxon>Actinomycetes</taxon>
        <taxon>Micrococcales</taxon>
        <taxon>Microbacteriaceae</taxon>
        <taxon>Subtercola</taxon>
    </lineage>
</organism>
<evidence type="ECO:0000259" key="3">
    <source>
        <dbReference type="Pfam" id="PF13439"/>
    </source>
</evidence>
<dbReference type="GO" id="GO:0016757">
    <property type="term" value="F:glycosyltransferase activity"/>
    <property type="evidence" value="ECO:0007669"/>
    <property type="project" value="UniProtKB-KW"/>
</dbReference>
<dbReference type="Pfam" id="PF13439">
    <property type="entry name" value="Glyco_transf_4"/>
    <property type="match status" value="1"/>
</dbReference>
<accession>A0A3E0VEI1</accession>
<evidence type="ECO:0000313" key="4">
    <source>
        <dbReference type="EMBL" id="RFA08334.1"/>
    </source>
</evidence>
<dbReference type="AlphaFoldDB" id="A0A3E0VEI1"/>
<gene>
    <name evidence="4" type="ORF">B7R54_03160</name>
</gene>
<dbReference type="OrthoDB" id="8878585at2"/>
<dbReference type="Proteomes" id="UP000256486">
    <property type="component" value="Unassembled WGS sequence"/>
</dbReference>
<dbReference type="Gene3D" id="3.40.50.2000">
    <property type="entry name" value="Glycogen Phosphorylase B"/>
    <property type="match status" value="2"/>
</dbReference>
<evidence type="ECO:0000256" key="2">
    <source>
        <dbReference type="ARBA" id="ARBA00022679"/>
    </source>
</evidence>
<sequence>MKVIHVFNTMNSGGLQRVVLMLSAYSAERDIQSYLVAADGPLAGREGPGATFVEKWKLGFPGEVLQLFLLARRVKPVVLHAHQRRDALSSLIVGRMLGIPVFEHAHNILPNQGPTRLSFLSQKIFAVSDQVAEMVVSVYGAPAERVVVVGGTPANVSTTAPADREEGSPDRPWRVLGIGRVAEQKDPVRFVRIVAAAAKIRPVEGRWLGSGPLRDDALAEVVRLGAPVVFAGESDDIARELDEADGLLITSKWEGLGLVVLEAFARKRPVVGAATGGLVGLLGSGKGTAVDAAASDEEFAKSLVGAFDFSADSAATVDRAFEYVTTEASPDRVFGPVIDEYRAASLTTTSRRKATKA</sequence>
<dbReference type="InterPro" id="IPR028098">
    <property type="entry name" value="Glyco_trans_4-like_N"/>
</dbReference>
<comment type="caution">
    <text evidence="4">The sequence shown here is derived from an EMBL/GenBank/DDBJ whole genome shotgun (WGS) entry which is preliminary data.</text>
</comment>
<proteinExistence type="predicted"/>
<keyword evidence="2" id="KW-0808">Transferase</keyword>
<name>A0A3E0VEI1_9MICO</name>